<evidence type="ECO:0000256" key="9">
    <source>
        <dbReference type="ARBA" id="ARBA00023136"/>
    </source>
</evidence>
<protein>
    <submittedName>
        <fullName evidence="14">Multidrug resistance protein 2</fullName>
    </submittedName>
</protein>
<dbReference type="GO" id="GO:0090374">
    <property type="term" value="P:oligopeptide export from mitochondrion"/>
    <property type="evidence" value="ECO:0007669"/>
    <property type="project" value="TreeGrafter"/>
</dbReference>
<dbReference type="STRING" id="1043002.A0A074WYV3"/>
<evidence type="ECO:0000256" key="2">
    <source>
        <dbReference type="ARBA" id="ARBA00007577"/>
    </source>
</evidence>
<evidence type="ECO:0000256" key="7">
    <source>
        <dbReference type="ARBA" id="ARBA00022840"/>
    </source>
</evidence>
<feature type="transmembrane region" description="Helical" evidence="11">
    <location>
        <begin position="936"/>
        <end position="956"/>
    </location>
</feature>
<dbReference type="SMART" id="SM00382">
    <property type="entry name" value="AAA"/>
    <property type="match status" value="2"/>
</dbReference>
<dbReference type="HOGENOM" id="CLU_000604_17_2_1"/>
<dbReference type="Gene3D" id="1.20.1560.10">
    <property type="entry name" value="ABC transporter type 1, transmembrane domain"/>
    <property type="match status" value="1"/>
</dbReference>
<evidence type="ECO:0000256" key="6">
    <source>
        <dbReference type="ARBA" id="ARBA00022741"/>
    </source>
</evidence>
<keyword evidence="7" id="KW-0067">ATP-binding</keyword>
<feature type="domain" description="ABC transmembrane type-1" evidence="13">
    <location>
        <begin position="709"/>
        <end position="996"/>
    </location>
</feature>
<comment type="similarity">
    <text evidence="2">Belongs to the ABC transporter superfamily. ABCB family. Multidrug resistance exporter (TC 3.A.1.201) subfamily.</text>
</comment>
<accession>A0A074WYV3</accession>
<keyword evidence="9 11" id="KW-0472">Membrane</keyword>
<evidence type="ECO:0000256" key="3">
    <source>
        <dbReference type="ARBA" id="ARBA00022448"/>
    </source>
</evidence>
<comment type="subcellular location">
    <subcellularLocation>
        <location evidence="1">Membrane</location>
        <topology evidence="1">Multi-pass membrane protein</topology>
    </subcellularLocation>
</comment>
<organism evidence="14 15">
    <name type="scientific">Aureobasidium pullulans EXF-150</name>
    <dbReference type="NCBI Taxonomy" id="1043002"/>
    <lineage>
        <taxon>Eukaryota</taxon>
        <taxon>Fungi</taxon>
        <taxon>Dikarya</taxon>
        <taxon>Ascomycota</taxon>
        <taxon>Pezizomycotina</taxon>
        <taxon>Dothideomycetes</taxon>
        <taxon>Dothideomycetidae</taxon>
        <taxon>Dothideales</taxon>
        <taxon>Saccotheciaceae</taxon>
        <taxon>Aureobasidium</taxon>
    </lineage>
</organism>
<keyword evidence="3" id="KW-0813">Transport</keyword>
<keyword evidence="6" id="KW-0547">Nucleotide-binding</keyword>
<dbReference type="PANTHER" id="PTHR43394:SF1">
    <property type="entry name" value="ATP-BINDING CASSETTE SUB-FAMILY B MEMBER 10, MITOCHONDRIAL"/>
    <property type="match status" value="1"/>
</dbReference>
<dbReference type="GO" id="GO:0005743">
    <property type="term" value="C:mitochondrial inner membrane"/>
    <property type="evidence" value="ECO:0007669"/>
    <property type="project" value="TreeGrafter"/>
</dbReference>
<proteinExistence type="inferred from homology"/>
<dbReference type="InterPro" id="IPR011527">
    <property type="entry name" value="ABC1_TM_dom"/>
</dbReference>
<dbReference type="PANTHER" id="PTHR43394">
    <property type="entry name" value="ATP-DEPENDENT PERMEASE MDL1, MITOCHONDRIAL"/>
    <property type="match status" value="1"/>
</dbReference>
<keyword evidence="4 11" id="KW-0812">Transmembrane</keyword>
<dbReference type="Pfam" id="PF00005">
    <property type="entry name" value="ABC_tran"/>
    <property type="match status" value="2"/>
</dbReference>
<evidence type="ECO:0000313" key="14">
    <source>
        <dbReference type="EMBL" id="KEQ78400.1"/>
    </source>
</evidence>
<dbReference type="FunFam" id="3.40.50.300:FF:000913">
    <property type="entry name" value="ABC multidrug transporter SitT"/>
    <property type="match status" value="1"/>
</dbReference>
<dbReference type="EMBL" id="KL585026">
    <property type="protein sequence ID" value="KEQ78400.1"/>
    <property type="molecule type" value="Genomic_DNA"/>
</dbReference>
<dbReference type="RefSeq" id="XP_029754587.1">
    <property type="nucleotide sequence ID" value="XM_029901555.1"/>
</dbReference>
<name>A0A074WYV3_AURPU</name>
<feature type="transmembrane region" description="Helical" evidence="11">
    <location>
        <begin position="200"/>
        <end position="218"/>
    </location>
</feature>
<evidence type="ECO:0000256" key="4">
    <source>
        <dbReference type="ARBA" id="ARBA00022692"/>
    </source>
</evidence>
<keyword evidence="10" id="KW-0325">Glycoprotein</keyword>
<feature type="transmembrane region" description="Helical" evidence="11">
    <location>
        <begin position="42"/>
        <end position="74"/>
    </location>
</feature>
<feature type="transmembrane region" description="Helical" evidence="11">
    <location>
        <begin position="173"/>
        <end position="194"/>
    </location>
</feature>
<feature type="transmembrane region" description="Helical" evidence="11">
    <location>
        <begin position="821"/>
        <end position="845"/>
    </location>
</feature>
<dbReference type="InterPro" id="IPR003439">
    <property type="entry name" value="ABC_transporter-like_ATP-bd"/>
</dbReference>
<feature type="domain" description="ABC transmembrane type-1" evidence="13">
    <location>
        <begin position="46"/>
        <end position="340"/>
    </location>
</feature>
<sequence length="1273" mass="138234">MEDSRGSNDTPTHVDITTKQAAFPEVKVTIKDLYRYANGMDLMILAISSLCAFGAGVCRVVPSIIFSRIAYIFVQVDNDGPESSRSVSAWTASIDHFTLYFVYIAIASFVTQYISRLGFVYTGEKLARKIKEHFFSATLKQNIAIFDELGAGSFTTQISTGTTLVQDAISQKLGLTVSAFGTLLSTYILCFAYSWRLTLILLWCAVFAFSLFLIGKRLSSGYASQSLEETSAGNTIIEEAIGSIKSVAALGIQNSVIKRYREHLQRARASSFRLKAMIGCVLGIAIGTGYLNMALAFWQGSRFLTDGTATFVDVLVVATAAKTAAFAVFGVGSNADSIISALASASRLFTMIARESTIDATSEHGLRPQISRGQIEFRGVSHIYPSRPHVLVINQLDIVFRPGQITVVVGKTGQGKSSISHLIERFYDPVEGQVLFDGQGIQTLNVRWLRSQIRLVGQEPILFNTTITDNIAYGLGSPTLGSDACSPEKRQQIIEDAAKAACAHDFISRLPSGYETLVGERGSQLSGGQKQRIAIARALVANPRVLILDEATSALDSETEAKVQAAIRQICKECTIIMIAHRLASIRESDNVVVISGGKVVEQGLCRELLRKDGLYRRLMETQTTEPAQHPDGRSTVECISGTERESLLGKEHEAEGLASQTGHDIQAYVRRSQNSARGNEKTQASDGSLRDLATFLTRFNKSDLVVVLLGLFCSFIAGLEEPASAIVFGEAVIAISEPLQQSIRTRAGFWSLMYLMLALVQTAAFCIESITFVHSAESLIFRVRTQVTEAILHQDMEFYDQQGNSAGNLVSFVSTETSHLAGLGGSIIGTILISLTTLVSSLALACAFGWKLALVCFAVVPLIIVCGFWGIRIVGEHQARTERHNLAAAGFASETISGIRTIASLTREDAAITHFKKLLAIAKQKNLRLNLVSSLLYAIAQSVFYACMALGFWFGGTLIVRREYNTLQFIVVYSSILLGAMSVGIVFSFAPDIGKAKKSSNNIRTLLKKRTKIESRTGDGLGPIITDGAVEFRDVTFEYPTRSGHPVLRGVSFKVLPGQHIALVGKTGCGKSTIISLLEQFYDPTSGQIFVDGYPISSMNTKKYRRSLALVVQEPTLLNGTIRENLLAGIEDEVVSEATIEAVCKTADIYDFISSLPDGFATNVGSRGGKLSGGQKQRVALARALLRNPKILLLDEATSAVDGESEQKIQNAIERATEGCTSITIAHRLSTIRKADVIIVLDEGAIIEFGSHEELLARKGKYHSLHSASSRQ</sequence>
<dbReference type="GO" id="GO:0015421">
    <property type="term" value="F:ABC-type oligopeptide transporter activity"/>
    <property type="evidence" value="ECO:0007669"/>
    <property type="project" value="TreeGrafter"/>
</dbReference>
<keyword evidence="15" id="KW-1185">Reference proteome</keyword>
<keyword evidence="5" id="KW-0677">Repeat</keyword>
<evidence type="ECO:0000256" key="11">
    <source>
        <dbReference type="SAM" id="Phobius"/>
    </source>
</evidence>
<evidence type="ECO:0000256" key="10">
    <source>
        <dbReference type="ARBA" id="ARBA00023180"/>
    </source>
</evidence>
<dbReference type="PROSITE" id="PS00211">
    <property type="entry name" value="ABC_TRANSPORTER_1"/>
    <property type="match status" value="2"/>
</dbReference>
<evidence type="ECO:0000256" key="5">
    <source>
        <dbReference type="ARBA" id="ARBA00022737"/>
    </source>
</evidence>
<dbReference type="Pfam" id="PF00664">
    <property type="entry name" value="ABC_membrane"/>
    <property type="match status" value="2"/>
</dbReference>
<feature type="transmembrane region" description="Helical" evidence="11">
    <location>
        <begin position="851"/>
        <end position="872"/>
    </location>
</feature>
<dbReference type="InterPro" id="IPR017871">
    <property type="entry name" value="ABC_transporter-like_CS"/>
</dbReference>
<feature type="transmembrane region" description="Helical" evidence="11">
    <location>
        <begin position="100"/>
        <end position="121"/>
    </location>
</feature>
<dbReference type="CDD" id="cd03249">
    <property type="entry name" value="ABC_MTABC3_MDL1_MDL2"/>
    <property type="match status" value="1"/>
</dbReference>
<dbReference type="SUPFAM" id="SSF52540">
    <property type="entry name" value="P-loop containing nucleoside triphosphate hydrolases"/>
    <property type="match status" value="2"/>
</dbReference>
<keyword evidence="8 11" id="KW-1133">Transmembrane helix</keyword>
<dbReference type="GO" id="GO:0005524">
    <property type="term" value="F:ATP binding"/>
    <property type="evidence" value="ECO:0007669"/>
    <property type="project" value="UniProtKB-KW"/>
</dbReference>
<dbReference type="PROSITE" id="PS50929">
    <property type="entry name" value="ABC_TM1F"/>
    <property type="match status" value="2"/>
</dbReference>
<dbReference type="PROSITE" id="PS50893">
    <property type="entry name" value="ABC_TRANSPORTER_2"/>
    <property type="match status" value="2"/>
</dbReference>
<feature type="transmembrane region" description="Helical" evidence="11">
    <location>
        <begin position="968"/>
        <end position="991"/>
    </location>
</feature>
<dbReference type="CDD" id="cd18577">
    <property type="entry name" value="ABC_6TM_Pgp_ABCB1_D1_like"/>
    <property type="match status" value="1"/>
</dbReference>
<evidence type="ECO:0000259" key="12">
    <source>
        <dbReference type="PROSITE" id="PS50893"/>
    </source>
</evidence>
<dbReference type="FunFam" id="3.40.50.300:FF:000240">
    <property type="entry name" value="ABC transporter B family member 20"/>
    <property type="match status" value="1"/>
</dbReference>
<feature type="domain" description="ABC transporter" evidence="12">
    <location>
        <begin position="375"/>
        <end position="622"/>
    </location>
</feature>
<dbReference type="Gene3D" id="3.40.50.300">
    <property type="entry name" value="P-loop containing nucleotide triphosphate hydrolases"/>
    <property type="match status" value="2"/>
</dbReference>
<dbReference type="OrthoDB" id="6500128at2759"/>
<evidence type="ECO:0000256" key="8">
    <source>
        <dbReference type="ARBA" id="ARBA00022989"/>
    </source>
</evidence>
<dbReference type="InterPro" id="IPR003593">
    <property type="entry name" value="AAA+_ATPase"/>
</dbReference>
<dbReference type="SUPFAM" id="SSF90123">
    <property type="entry name" value="ABC transporter transmembrane region"/>
    <property type="match status" value="2"/>
</dbReference>
<evidence type="ECO:0000313" key="15">
    <source>
        <dbReference type="Proteomes" id="UP000030706"/>
    </source>
</evidence>
<evidence type="ECO:0000259" key="13">
    <source>
        <dbReference type="PROSITE" id="PS50929"/>
    </source>
</evidence>
<dbReference type="InterPro" id="IPR039421">
    <property type="entry name" value="Type_1_exporter"/>
</dbReference>
<dbReference type="AlphaFoldDB" id="A0A074WYV3"/>
<dbReference type="GeneID" id="40743861"/>
<dbReference type="InterPro" id="IPR036640">
    <property type="entry name" value="ABC1_TM_sf"/>
</dbReference>
<feature type="transmembrane region" description="Helical" evidence="11">
    <location>
        <begin position="276"/>
        <end position="298"/>
    </location>
</feature>
<gene>
    <name evidence="14" type="ORF">M438DRAFT_285783</name>
</gene>
<feature type="transmembrane region" description="Helical" evidence="11">
    <location>
        <begin position="310"/>
        <end position="331"/>
    </location>
</feature>
<dbReference type="InterPro" id="IPR027417">
    <property type="entry name" value="P-loop_NTPase"/>
</dbReference>
<dbReference type="Proteomes" id="UP000030706">
    <property type="component" value="Unassembled WGS sequence"/>
</dbReference>
<dbReference type="CDD" id="cd18578">
    <property type="entry name" value="ABC_6TM_Pgp_ABCB1_D2_like"/>
    <property type="match status" value="1"/>
</dbReference>
<feature type="domain" description="ABC transporter" evidence="12">
    <location>
        <begin position="1031"/>
        <end position="1269"/>
    </location>
</feature>
<feature type="transmembrane region" description="Helical" evidence="11">
    <location>
        <begin position="750"/>
        <end position="774"/>
    </location>
</feature>
<reference evidence="14 15" key="1">
    <citation type="journal article" date="2014" name="BMC Genomics">
        <title>Genome sequencing of four Aureobasidium pullulans varieties: biotechnological potential, stress tolerance, and description of new species.</title>
        <authorList>
            <person name="Gostin Ar C."/>
            <person name="Ohm R.A."/>
            <person name="Kogej T."/>
            <person name="Sonjak S."/>
            <person name="Turk M."/>
            <person name="Zajc J."/>
            <person name="Zalar P."/>
            <person name="Grube M."/>
            <person name="Sun H."/>
            <person name="Han J."/>
            <person name="Sharma A."/>
            <person name="Chiniquy J."/>
            <person name="Ngan C.Y."/>
            <person name="Lipzen A."/>
            <person name="Barry K."/>
            <person name="Grigoriev I.V."/>
            <person name="Gunde-Cimerman N."/>
        </authorList>
    </citation>
    <scope>NUCLEOTIDE SEQUENCE [LARGE SCALE GENOMIC DNA]</scope>
    <source>
        <strain evidence="14 15">EXF-150</strain>
    </source>
</reference>
<evidence type="ECO:0000256" key="1">
    <source>
        <dbReference type="ARBA" id="ARBA00004141"/>
    </source>
</evidence>
<dbReference type="GO" id="GO:0016887">
    <property type="term" value="F:ATP hydrolysis activity"/>
    <property type="evidence" value="ECO:0007669"/>
    <property type="project" value="InterPro"/>
</dbReference>